<feature type="transmembrane region" description="Helical" evidence="7">
    <location>
        <begin position="218"/>
        <end position="237"/>
    </location>
</feature>
<feature type="signal peptide" evidence="8">
    <location>
        <begin position="1"/>
        <end position="22"/>
    </location>
</feature>
<dbReference type="PANTHER" id="PTHR44176">
    <property type="entry name" value="DNAJ HOMOLOG SUBFAMILY C MEMBER 25"/>
    <property type="match status" value="1"/>
</dbReference>
<reference evidence="11" key="1">
    <citation type="submission" date="2014-05" db="EMBL/GenBank/DDBJ databases">
        <authorList>
            <person name="Chronopoulou M."/>
        </authorList>
    </citation>
    <scope>NUCLEOTIDE SEQUENCE</scope>
    <source>
        <tissue evidence="11">Whole organism</tissue>
    </source>
</reference>
<dbReference type="EMBL" id="HACA01024092">
    <property type="protein sequence ID" value="CDW41453.1"/>
    <property type="molecule type" value="Transcribed_RNA"/>
</dbReference>
<dbReference type="EMBL" id="HG994593">
    <property type="protein sequence ID" value="CAF2838303.1"/>
    <property type="molecule type" value="Genomic_DNA"/>
</dbReference>
<evidence type="ECO:0000256" key="4">
    <source>
        <dbReference type="ARBA" id="ARBA00023136"/>
    </source>
</evidence>
<protein>
    <submittedName>
        <fullName evidence="10">DNAJC25</fullName>
    </submittedName>
</protein>
<keyword evidence="5" id="KW-0143">Chaperone</keyword>
<dbReference type="AlphaFoldDB" id="A0A0K2UT64"/>
<dbReference type="Pfam" id="PF00226">
    <property type="entry name" value="DnaJ"/>
    <property type="match status" value="1"/>
</dbReference>
<dbReference type="GO" id="GO:0006457">
    <property type="term" value="P:protein folding"/>
    <property type="evidence" value="ECO:0007669"/>
    <property type="project" value="InterPro"/>
</dbReference>
<dbReference type="PROSITE" id="PS00636">
    <property type="entry name" value="DNAJ_1"/>
    <property type="match status" value="1"/>
</dbReference>
<dbReference type="Proteomes" id="UP000675881">
    <property type="component" value="Chromosome 14"/>
</dbReference>
<dbReference type="InterPro" id="IPR001623">
    <property type="entry name" value="DnaJ_domain"/>
</dbReference>
<evidence type="ECO:0000313" key="12">
    <source>
        <dbReference type="Proteomes" id="UP000675881"/>
    </source>
</evidence>
<evidence type="ECO:0000256" key="5">
    <source>
        <dbReference type="ARBA" id="ARBA00023186"/>
    </source>
</evidence>
<evidence type="ECO:0000259" key="9">
    <source>
        <dbReference type="PROSITE" id="PS50076"/>
    </source>
</evidence>
<accession>A0A0K2UT64</accession>
<keyword evidence="3 7" id="KW-1133">Transmembrane helix</keyword>
<comment type="similarity">
    <text evidence="6">Belongs to the DNAJC25 family.</text>
</comment>
<dbReference type="InterPro" id="IPR018253">
    <property type="entry name" value="DnaJ_domain_CS"/>
</dbReference>
<evidence type="ECO:0000256" key="2">
    <source>
        <dbReference type="ARBA" id="ARBA00022692"/>
    </source>
</evidence>
<keyword evidence="2 7" id="KW-0812">Transmembrane</keyword>
<evidence type="ECO:0000256" key="8">
    <source>
        <dbReference type="SAM" id="SignalP"/>
    </source>
</evidence>
<evidence type="ECO:0000313" key="11">
    <source>
        <dbReference type="EMBL" id="CDW41453.1"/>
    </source>
</evidence>
<keyword evidence="4 7" id="KW-0472">Membrane</keyword>
<dbReference type="SUPFAM" id="SSF46565">
    <property type="entry name" value="Chaperone J-domain"/>
    <property type="match status" value="1"/>
</dbReference>
<comment type="subcellular location">
    <subcellularLocation>
        <location evidence="1">Membrane</location>
        <topology evidence="1">Multi-pass membrane protein</topology>
    </subcellularLocation>
</comment>
<dbReference type="FunFam" id="1.10.287.110:FF:000036">
    <property type="entry name" value="dnaJ homolog subfamily C member 25"/>
    <property type="match status" value="1"/>
</dbReference>
<dbReference type="GO" id="GO:0005789">
    <property type="term" value="C:endoplasmic reticulum membrane"/>
    <property type="evidence" value="ECO:0007669"/>
    <property type="project" value="TreeGrafter"/>
</dbReference>
<keyword evidence="12" id="KW-1185">Reference proteome</keyword>
<gene>
    <name evidence="10" type="ORF">LSAA_5607</name>
</gene>
<dbReference type="InterPro" id="IPR036869">
    <property type="entry name" value="J_dom_sf"/>
</dbReference>
<dbReference type="PRINTS" id="PR00625">
    <property type="entry name" value="JDOMAIN"/>
</dbReference>
<organism evidence="11">
    <name type="scientific">Lepeophtheirus salmonis</name>
    <name type="common">Salmon louse</name>
    <name type="synonym">Caligus salmonis</name>
    <dbReference type="NCBI Taxonomy" id="72036"/>
    <lineage>
        <taxon>Eukaryota</taxon>
        <taxon>Metazoa</taxon>
        <taxon>Ecdysozoa</taxon>
        <taxon>Arthropoda</taxon>
        <taxon>Crustacea</taxon>
        <taxon>Multicrustacea</taxon>
        <taxon>Hexanauplia</taxon>
        <taxon>Copepoda</taxon>
        <taxon>Siphonostomatoida</taxon>
        <taxon>Caligidae</taxon>
        <taxon>Lepeophtheirus</taxon>
    </lineage>
</organism>
<keyword evidence="8" id="KW-0732">Signal</keyword>
<feature type="chain" id="PRO_5013456431" evidence="8">
    <location>
        <begin position="23"/>
        <end position="333"/>
    </location>
</feature>
<dbReference type="OrthoDB" id="270167at2759"/>
<dbReference type="SMART" id="SM00271">
    <property type="entry name" value="DnaJ"/>
    <property type="match status" value="1"/>
</dbReference>
<dbReference type="Gene3D" id="1.10.287.110">
    <property type="entry name" value="DnaJ domain"/>
    <property type="match status" value="1"/>
</dbReference>
<reference evidence="10" key="2">
    <citation type="submission" date="2021-02" db="EMBL/GenBank/DDBJ databases">
        <authorList>
            <person name="Bekaert M."/>
        </authorList>
    </citation>
    <scope>NUCLEOTIDE SEQUENCE</scope>
    <source>
        <strain evidence="10">IoA-00</strain>
    </source>
</reference>
<name>A0A0K2UT64_LEPSM</name>
<feature type="domain" description="J" evidence="9">
    <location>
        <begin position="31"/>
        <end position="99"/>
    </location>
</feature>
<dbReference type="PROSITE" id="PS50076">
    <property type="entry name" value="DNAJ_2"/>
    <property type="match status" value="1"/>
</dbReference>
<dbReference type="CDD" id="cd06257">
    <property type="entry name" value="DnaJ"/>
    <property type="match status" value="1"/>
</dbReference>
<evidence type="ECO:0000313" key="10">
    <source>
        <dbReference type="EMBL" id="CAF2838303.1"/>
    </source>
</evidence>
<dbReference type="InterPro" id="IPR044632">
    <property type="entry name" value="DNAJC25-like"/>
</dbReference>
<proteinExistence type="inferred from homology"/>
<dbReference type="EMBL" id="HACA01024091">
    <property type="protein sequence ID" value="CDW41452.1"/>
    <property type="molecule type" value="Transcribed_RNA"/>
</dbReference>
<evidence type="ECO:0000256" key="3">
    <source>
        <dbReference type="ARBA" id="ARBA00022989"/>
    </source>
</evidence>
<evidence type="ECO:0000256" key="1">
    <source>
        <dbReference type="ARBA" id="ARBA00004141"/>
    </source>
</evidence>
<dbReference type="PANTHER" id="PTHR44176:SF1">
    <property type="entry name" value="DNAJ HOMOLOG SUBFAMILY C MEMBER 25"/>
    <property type="match status" value="1"/>
</dbReference>
<evidence type="ECO:0000256" key="6">
    <source>
        <dbReference type="ARBA" id="ARBA00024193"/>
    </source>
</evidence>
<sequence>MSMKLPSSFLLLFFLPALCVNAQDMYCGEQNCYDVLGMSRESSKSDISKAYRKLAGKWHPDRFRTTEDKEVAEKNFMVIAGAYEVLKDEESRAEYDYMLDHPEEMWQNYYRYYRRRMAPKVDVRIVIAVTITIISFIQYYSALYKYEEAISYLVQVPKYRIQAARIAESEGITIKKRIEKGKSKEEMRKEEEQIIRKIIESKMSIHGGYSKPNYTDILWVQLIILPVTIYQWIYFYVRWFWKFTIKGEDYGEEEKLYIIRKNMKLSLGQFESLEEEERQDYLEEELWVKENFTIWKQAKDDEMRIKMAQSGRYKQYRRYMKNHGPDRMTFDDS</sequence>
<evidence type="ECO:0000256" key="7">
    <source>
        <dbReference type="SAM" id="Phobius"/>
    </source>
</evidence>